<dbReference type="GO" id="GO:0016020">
    <property type="term" value="C:membrane"/>
    <property type="evidence" value="ECO:0007669"/>
    <property type="project" value="InterPro"/>
</dbReference>
<feature type="non-terminal residue" evidence="5">
    <location>
        <position position="1"/>
    </location>
</feature>
<dbReference type="PANTHER" id="PTHR31218">
    <property type="entry name" value="WAT1-RELATED PROTEIN"/>
    <property type="match status" value="1"/>
</dbReference>
<dbReference type="EMBL" id="QJKJ01016264">
    <property type="protein sequence ID" value="RDX61229.1"/>
    <property type="molecule type" value="Genomic_DNA"/>
</dbReference>
<sequence length="224" mass="24979">KVKATPAHGLSPASFDHGMSPYVYGCDVPFCILYGEKLVFSLLESSLTLNIHSASLKCTYTTFVVAMLNTIPTLTFIIAVTLRLEIFDLRNPRGIAKVFGTMISLAGVLIMTLYKGFIMRNLWRPLIHIPVKSAAINESWLKGSLLTASTLKRYPVQLSLTTWMCFLGAAESAVFTVIAERNPSGWTIGLNIDLGPYYMVLIINNHLIEFKIFAPKKELRNLDF</sequence>
<proteinExistence type="predicted"/>
<dbReference type="OrthoDB" id="1728340at2759"/>
<protein>
    <submittedName>
        <fullName evidence="5">WAT1-related protein</fullName>
    </submittedName>
</protein>
<dbReference type="InterPro" id="IPR030184">
    <property type="entry name" value="WAT1-related"/>
</dbReference>
<accession>A0A371E5B8</accession>
<dbReference type="STRING" id="157652.A0A371E5B8"/>
<organism evidence="5 6">
    <name type="scientific">Mucuna pruriens</name>
    <name type="common">Velvet bean</name>
    <name type="synonym">Dolichos pruriens</name>
    <dbReference type="NCBI Taxonomy" id="157652"/>
    <lineage>
        <taxon>Eukaryota</taxon>
        <taxon>Viridiplantae</taxon>
        <taxon>Streptophyta</taxon>
        <taxon>Embryophyta</taxon>
        <taxon>Tracheophyta</taxon>
        <taxon>Spermatophyta</taxon>
        <taxon>Magnoliopsida</taxon>
        <taxon>eudicotyledons</taxon>
        <taxon>Gunneridae</taxon>
        <taxon>Pentapetalae</taxon>
        <taxon>rosids</taxon>
        <taxon>fabids</taxon>
        <taxon>Fabales</taxon>
        <taxon>Fabaceae</taxon>
        <taxon>Papilionoideae</taxon>
        <taxon>50 kb inversion clade</taxon>
        <taxon>NPAAA clade</taxon>
        <taxon>indigoferoid/millettioid clade</taxon>
        <taxon>Phaseoleae</taxon>
        <taxon>Mucuna</taxon>
    </lineage>
</organism>
<keyword evidence="3 4" id="KW-0472">Membrane</keyword>
<keyword evidence="6" id="KW-1185">Reference proteome</keyword>
<evidence type="ECO:0000256" key="3">
    <source>
        <dbReference type="ARBA" id="ARBA00023136"/>
    </source>
</evidence>
<dbReference type="Proteomes" id="UP000257109">
    <property type="component" value="Unassembled WGS sequence"/>
</dbReference>
<evidence type="ECO:0000313" key="6">
    <source>
        <dbReference type="Proteomes" id="UP000257109"/>
    </source>
</evidence>
<name>A0A371E5B8_MUCPR</name>
<dbReference type="AlphaFoldDB" id="A0A371E5B8"/>
<evidence type="ECO:0000313" key="5">
    <source>
        <dbReference type="EMBL" id="RDX61229.1"/>
    </source>
</evidence>
<evidence type="ECO:0000256" key="4">
    <source>
        <dbReference type="SAM" id="Phobius"/>
    </source>
</evidence>
<keyword evidence="2 4" id="KW-1133">Transmembrane helix</keyword>
<feature type="transmembrane region" description="Helical" evidence="4">
    <location>
        <begin position="60"/>
        <end position="82"/>
    </location>
</feature>
<gene>
    <name evidence="5" type="ORF">CR513_60559</name>
</gene>
<keyword evidence="1 4" id="KW-0812">Transmembrane</keyword>
<evidence type="ECO:0000256" key="2">
    <source>
        <dbReference type="ARBA" id="ARBA00022989"/>
    </source>
</evidence>
<dbReference type="GO" id="GO:0022857">
    <property type="term" value="F:transmembrane transporter activity"/>
    <property type="evidence" value="ECO:0007669"/>
    <property type="project" value="InterPro"/>
</dbReference>
<reference evidence="5" key="1">
    <citation type="submission" date="2018-05" db="EMBL/GenBank/DDBJ databases">
        <title>Draft genome of Mucuna pruriens seed.</title>
        <authorList>
            <person name="Nnadi N.E."/>
            <person name="Vos R."/>
            <person name="Hasami M.H."/>
            <person name="Devisetty U.K."/>
            <person name="Aguiy J.C."/>
        </authorList>
    </citation>
    <scope>NUCLEOTIDE SEQUENCE [LARGE SCALE GENOMIC DNA]</scope>
    <source>
        <strain evidence="5">JCA_2017</strain>
    </source>
</reference>
<feature type="transmembrane region" description="Helical" evidence="4">
    <location>
        <begin position="94"/>
        <end position="114"/>
    </location>
</feature>
<evidence type="ECO:0000256" key="1">
    <source>
        <dbReference type="ARBA" id="ARBA00022692"/>
    </source>
</evidence>
<comment type="caution">
    <text evidence="5">The sequence shown here is derived from an EMBL/GenBank/DDBJ whole genome shotgun (WGS) entry which is preliminary data.</text>
</comment>